<reference evidence="2" key="2">
    <citation type="submission" date="2015-01" db="EMBL/GenBank/DDBJ databases">
        <title>Evolutionary Origins and Diversification of the Mycorrhizal Mutualists.</title>
        <authorList>
            <consortium name="DOE Joint Genome Institute"/>
            <consortium name="Mycorrhizal Genomics Consortium"/>
            <person name="Kohler A."/>
            <person name="Kuo A."/>
            <person name="Nagy L.G."/>
            <person name="Floudas D."/>
            <person name="Copeland A."/>
            <person name="Barry K.W."/>
            <person name="Cichocki N."/>
            <person name="Veneault-Fourrey C."/>
            <person name="LaButti K."/>
            <person name="Lindquist E.A."/>
            <person name="Lipzen A."/>
            <person name="Lundell T."/>
            <person name="Morin E."/>
            <person name="Murat C."/>
            <person name="Riley R."/>
            <person name="Ohm R."/>
            <person name="Sun H."/>
            <person name="Tunlid A."/>
            <person name="Henrissat B."/>
            <person name="Grigoriev I.V."/>
            <person name="Hibbett D.S."/>
            <person name="Martin F."/>
        </authorList>
    </citation>
    <scope>NUCLEOTIDE SEQUENCE [LARGE SCALE GENOMIC DNA]</scope>
    <source>
        <strain evidence="2">F 1598</strain>
    </source>
</reference>
<evidence type="ECO:0000313" key="2">
    <source>
        <dbReference type="Proteomes" id="UP000054166"/>
    </source>
</evidence>
<accession>A0A0C3FI99</accession>
<organism evidence="1 2">
    <name type="scientific">Piloderma croceum (strain F 1598)</name>
    <dbReference type="NCBI Taxonomy" id="765440"/>
    <lineage>
        <taxon>Eukaryota</taxon>
        <taxon>Fungi</taxon>
        <taxon>Dikarya</taxon>
        <taxon>Basidiomycota</taxon>
        <taxon>Agaricomycotina</taxon>
        <taxon>Agaricomycetes</taxon>
        <taxon>Agaricomycetidae</taxon>
        <taxon>Atheliales</taxon>
        <taxon>Atheliaceae</taxon>
        <taxon>Piloderma</taxon>
    </lineage>
</organism>
<evidence type="ECO:0000313" key="1">
    <source>
        <dbReference type="EMBL" id="KIM79379.1"/>
    </source>
</evidence>
<dbReference type="InParanoid" id="A0A0C3FI99"/>
<feature type="non-terminal residue" evidence="1">
    <location>
        <position position="1"/>
    </location>
</feature>
<gene>
    <name evidence="1" type="ORF">PILCRDRAFT_823646</name>
</gene>
<name>A0A0C3FI99_PILCF</name>
<dbReference type="HOGENOM" id="CLU_2391984_0_0_1"/>
<keyword evidence="2" id="KW-1185">Reference proteome</keyword>
<proteinExistence type="predicted"/>
<dbReference type="AlphaFoldDB" id="A0A0C3FI99"/>
<dbReference type="EMBL" id="KN833010">
    <property type="protein sequence ID" value="KIM79379.1"/>
    <property type="molecule type" value="Genomic_DNA"/>
</dbReference>
<dbReference type="Proteomes" id="UP000054166">
    <property type="component" value="Unassembled WGS sequence"/>
</dbReference>
<protein>
    <submittedName>
        <fullName evidence="1">Uncharacterized protein</fullName>
    </submittedName>
</protein>
<sequence length="94" mass="10398">SSERLLLIGLTSTGDYILNFVNANDQRIEANLRDSQAVTESIDDSSCVVELIARNGQDDSSNITLGFYTLHTACCVRFSPRLATFSRLSHLFVI</sequence>
<reference evidence="1 2" key="1">
    <citation type="submission" date="2014-04" db="EMBL/GenBank/DDBJ databases">
        <authorList>
            <consortium name="DOE Joint Genome Institute"/>
            <person name="Kuo A."/>
            <person name="Tarkka M."/>
            <person name="Buscot F."/>
            <person name="Kohler A."/>
            <person name="Nagy L.G."/>
            <person name="Floudas D."/>
            <person name="Copeland A."/>
            <person name="Barry K.W."/>
            <person name="Cichocki N."/>
            <person name="Veneault-Fourrey C."/>
            <person name="LaButti K."/>
            <person name="Lindquist E.A."/>
            <person name="Lipzen A."/>
            <person name="Lundell T."/>
            <person name="Morin E."/>
            <person name="Murat C."/>
            <person name="Sun H."/>
            <person name="Tunlid A."/>
            <person name="Henrissat B."/>
            <person name="Grigoriev I.V."/>
            <person name="Hibbett D.S."/>
            <person name="Martin F."/>
            <person name="Nordberg H.P."/>
            <person name="Cantor M.N."/>
            <person name="Hua S.X."/>
        </authorList>
    </citation>
    <scope>NUCLEOTIDE SEQUENCE [LARGE SCALE GENOMIC DNA]</scope>
    <source>
        <strain evidence="1 2">F 1598</strain>
    </source>
</reference>